<dbReference type="EMBL" id="CP086363">
    <property type="protein sequence ID" value="UNI23812.1"/>
    <property type="molecule type" value="Genomic_DNA"/>
</dbReference>
<keyword evidence="4 6" id="KW-0378">Hydrolase</keyword>
<feature type="signal peptide" evidence="6">
    <location>
        <begin position="1"/>
        <end position="19"/>
    </location>
</feature>
<name>A0A9Q8QSS4_9HYPO</name>
<dbReference type="AlphaFoldDB" id="A0A9Q8QSS4"/>
<dbReference type="GO" id="GO:0006508">
    <property type="term" value="P:proteolysis"/>
    <property type="evidence" value="ECO:0007669"/>
    <property type="project" value="UniProtKB-KW"/>
</dbReference>
<feature type="chain" id="PRO_5040543052" description="Carboxypeptidase" evidence="6">
    <location>
        <begin position="20"/>
        <end position="578"/>
    </location>
</feature>
<sequence>MKLKFLLSLLFLVEPSISARRSEAEQLRQFLKADRALGSHQPHAQARRSPVTNNDAGAKERRTDRCHRFLNNKTQPFAVDGSGIPEVRFNIGESYAGLLPVSNKTDEQDSLYFWFFPTVNEKAKKKKEIIIWLNGGPGCSSLLGLLQENGPFIWQPGMPEPVRNPWSWHLLSNIVYIEQPVGTGFAKGTPTVENEDDVARQFLGFWRNFIDTFGMQGYKVYIVAESYGGMFGPYISSHMLNANDTTYSNLQGLMIYDGLMFNQMVQYYVATENFLDESRVVMPLADKDMAYIRNLSESCGFRDYISTYLTFPPPRPAPIHPSWSEKGSDGAWKNKEGCDKVWDLAYHRMFELNPCFNVYSVGEGCPPLADPLTLETPYFDRKDVKMAIHAPLDVTWSLCTDRTIFPHGDASSDPGQRELPQVIDATKNVIIVQGGVDFTLLPLGTLLGIQNMTWGGKQGFQTRPTDPFYVPKYYKGEFSDRPDYANTSYANEVPAGVGVMGTTHHERGLIFVATQLAGHEGPQYAPAAALRHIEKLLGRVHSLSDTQPFTLPELVNVTQHEKPLGKGTFLFPCFGKGC</sequence>
<reference evidence="8" key="1">
    <citation type="submission" date="2021-11" db="EMBL/GenBank/DDBJ databases">
        <title>Purpureocillium_takamizusanense_genome.</title>
        <authorList>
            <person name="Nguyen N.-H."/>
        </authorList>
    </citation>
    <scope>NUCLEOTIDE SEQUENCE</scope>
    <source>
        <strain evidence="8">PT3</strain>
    </source>
</reference>
<evidence type="ECO:0000256" key="1">
    <source>
        <dbReference type="ARBA" id="ARBA00009431"/>
    </source>
</evidence>
<evidence type="ECO:0000256" key="4">
    <source>
        <dbReference type="ARBA" id="ARBA00022801"/>
    </source>
</evidence>
<dbReference type="InterPro" id="IPR018202">
    <property type="entry name" value="Ser_caboxypep_ser_AS"/>
</dbReference>
<dbReference type="GeneID" id="72071553"/>
<accession>A0A9Q8QSS4</accession>
<dbReference type="Proteomes" id="UP000829364">
    <property type="component" value="Chromosome 10"/>
</dbReference>
<dbReference type="Pfam" id="PF00450">
    <property type="entry name" value="Peptidase_S10"/>
    <property type="match status" value="1"/>
</dbReference>
<dbReference type="KEGG" id="ptkz:JDV02_009608"/>
<dbReference type="EC" id="3.4.16.-" evidence="6"/>
<dbReference type="PANTHER" id="PTHR11802:SF479">
    <property type="entry name" value="CARBOXYPEPTIDASE"/>
    <property type="match status" value="1"/>
</dbReference>
<dbReference type="GO" id="GO:0004185">
    <property type="term" value="F:serine-type carboxypeptidase activity"/>
    <property type="evidence" value="ECO:0007669"/>
    <property type="project" value="UniProtKB-UniRule"/>
</dbReference>
<feature type="region of interest" description="Disordered" evidence="7">
    <location>
        <begin position="38"/>
        <end position="63"/>
    </location>
</feature>
<dbReference type="SUPFAM" id="SSF53474">
    <property type="entry name" value="alpha/beta-Hydrolases"/>
    <property type="match status" value="1"/>
</dbReference>
<organism evidence="8 9">
    <name type="scientific">Purpureocillium takamizusanense</name>
    <dbReference type="NCBI Taxonomy" id="2060973"/>
    <lineage>
        <taxon>Eukaryota</taxon>
        <taxon>Fungi</taxon>
        <taxon>Dikarya</taxon>
        <taxon>Ascomycota</taxon>
        <taxon>Pezizomycotina</taxon>
        <taxon>Sordariomycetes</taxon>
        <taxon>Hypocreomycetidae</taxon>
        <taxon>Hypocreales</taxon>
        <taxon>Ophiocordycipitaceae</taxon>
        <taxon>Purpureocillium</taxon>
    </lineage>
</organism>
<keyword evidence="5" id="KW-0325">Glycoprotein</keyword>
<dbReference type="PROSITE" id="PS00131">
    <property type="entry name" value="CARBOXYPEPT_SER_SER"/>
    <property type="match status" value="1"/>
</dbReference>
<dbReference type="Gene3D" id="3.40.50.1820">
    <property type="entry name" value="alpha/beta hydrolase"/>
    <property type="match status" value="1"/>
</dbReference>
<evidence type="ECO:0000256" key="5">
    <source>
        <dbReference type="ARBA" id="ARBA00023180"/>
    </source>
</evidence>
<evidence type="ECO:0000256" key="3">
    <source>
        <dbReference type="ARBA" id="ARBA00022670"/>
    </source>
</evidence>
<proteinExistence type="inferred from homology"/>
<dbReference type="PRINTS" id="PR00724">
    <property type="entry name" value="CRBOXYPTASEC"/>
</dbReference>
<keyword evidence="3 6" id="KW-0645">Protease</keyword>
<gene>
    <name evidence="8" type="ORF">JDV02_009608</name>
</gene>
<dbReference type="PANTHER" id="PTHR11802">
    <property type="entry name" value="SERINE PROTEASE FAMILY S10 SERINE CARBOXYPEPTIDASE"/>
    <property type="match status" value="1"/>
</dbReference>
<evidence type="ECO:0000256" key="6">
    <source>
        <dbReference type="RuleBase" id="RU361156"/>
    </source>
</evidence>
<evidence type="ECO:0000256" key="7">
    <source>
        <dbReference type="SAM" id="MobiDB-lite"/>
    </source>
</evidence>
<dbReference type="InterPro" id="IPR029058">
    <property type="entry name" value="AB_hydrolase_fold"/>
</dbReference>
<keyword evidence="6" id="KW-0732">Signal</keyword>
<dbReference type="OrthoDB" id="443318at2759"/>
<evidence type="ECO:0000313" key="8">
    <source>
        <dbReference type="EMBL" id="UNI23812.1"/>
    </source>
</evidence>
<keyword evidence="2 6" id="KW-0121">Carboxypeptidase</keyword>
<protein>
    <recommendedName>
        <fullName evidence="6">Carboxypeptidase</fullName>
        <ecNumber evidence="6">3.4.16.-</ecNumber>
    </recommendedName>
</protein>
<keyword evidence="9" id="KW-1185">Reference proteome</keyword>
<evidence type="ECO:0000313" key="9">
    <source>
        <dbReference type="Proteomes" id="UP000829364"/>
    </source>
</evidence>
<dbReference type="RefSeq" id="XP_047847293.1">
    <property type="nucleotide sequence ID" value="XM_047991282.1"/>
</dbReference>
<comment type="similarity">
    <text evidence="1 6">Belongs to the peptidase S10 family.</text>
</comment>
<evidence type="ECO:0000256" key="2">
    <source>
        <dbReference type="ARBA" id="ARBA00022645"/>
    </source>
</evidence>
<dbReference type="InterPro" id="IPR001563">
    <property type="entry name" value="Peptidase_S10"/>
</dbReference>